<dbReference type="Proteomes" id="UP000799439">
    <property type="component" value="Unassembled WGS sequence"/>
</dbReference>
<dbReference type="CDD" id="cd03109">
    <property type="entry name" value="DTBS"/>
    <property type="match status" value="1"/>
</dbReference>
<protein>
    <submittedName>
        <fullName evidence="4">PLP-dependent transferase</fullName>
    </submittedName>
</protein>
<dbReference type="InterPro" id="IPR015421">
    <property type="entry name" value="PyrdxlP-dep_Trfase_major"/>
</dbReference>
<dbReference type="Gene3D" id="3.40.50.300">
    <property type="entry name" value="P-loop containing nucleotide triphosphate hydrolases"/>
    <property type="match status" value="1"/>
</dbReference>
<comment type="subcellular location">
    <subcellularLocation>
        <location evidence="1">Mitochondrion</location>
    </subcellularLocation>
</comment>
<dbReference type="Pfam" id="PF00202">
    <property type="entry name" value="Aminotran_3"/>
    <property type="match status" value="2"/>
</dbReference>
<dbReference type="PROSITE" id="PS00600">
    <property type="entry name" value="AA_TRANSFER_CLASS_3"/>
    <property type="match status" value="1"/>
</dbReference>
<dbReference type="GO" id="GO:0009102">
    <property type="term" value="P:biotin biosynthetic process"/>
    <property type="evidence" value="ECO:0007669"/>
    <property type="project" value="InterPro"/>
</dbReference>
<dbReference type="HAMAP" id="MF_00336">
    <property type="entry name" value="BioD"/>
    <property type="match status" value="1"/>
</dbReference>
<dbReference type="Pfam" id="PF13500">
    <property type="entry name" value="AAA_26"/>
    <property type="match status" value="1"/>
</dbReference>
<dbReference type="InterPro" id="IPR049704">
    <property type="entry name" value="Aminotrans_3_PPA_site"/>
</dbReference>
<dbReference type="GO" id="GO:0000287">
    <property type="term" value="F:magnesium ion binding"/>
    <property type="evidence" value="ECO:0007669"/>
    <property type="project" value="InterPro"/>
</dbReference>
<evidence type="ECO:0000256" key="2">
    <source>
        <dbReference type="ARBA" id="ARBA00022576"/>
    </source>
</evidence>
<name>A0A9P4J9Y8_9PEZI</name>
<evidence type="ECO:0000256" key="1">
    <source>
        <dbReference type="ARBA" id="ARBA00004173"/>
    </source>
</evidence>
<dbReference type="GO" id="GO:0005739">
    <property type="term" value="C:mitochondrion"/>
    <property type="evidence" value="ECO:0007669"/>
    <property type="project" value="UniProtKB-SubCell"/>
</dbReference>
<dbReference type="OrthoDB" id="425114at2759"/>
<dbReference type="InterPro" id="IPR004472">
    <property type="entry name" value="DTB_synth_BioD"/>
</dbReference>
<dbReference type="Gene3D" id="3.40.640.10">
    <property type="entry name" value="Type I PLP-dependent aspartate aminotransferase-like (Major domain)"/>
    <property type="match status" value="1"/>
</dbReference>
<reference evidence="4" key="1">
    <citation type="journal article" date="2020" name="Stud. Mycol.">
        <title>101 Dothideomycetes genomes: a test case for predicting lifestyles and emergence of pathogens.</title>
        <authorList>
            <person name="Haridas S."/>
            <person name="Albert R."/>
            <person name="Binder M."/>
            <person name="Bloem J."/>
            <person name="Labutti K."/>
            <person name="Salamov A."/>
            <person name="Andreopoulos B."/>
            <person name="Baker S."/>
            <person name="Barry K."/>
            <person name="Bills G."/>
            <person name="Bluhm B."/>
            <person name="Cannon C."/>
            <person name="Castanera R."/>
            <person name="Culley D."/>
            <person name="Daum C."/>
            <person name="Ezra D."/>
            <person name="Gonzalez J."/>
            <person name="Henrissat B."/>
            <person name="Kuo A."/>
            <person name="Liang C."/>
            <person name="Lipzen A."/>
            <person name="Lutzoni F."/>
            <person name="Magnuson J."/>
            <person name="Mondo S."/>
            <person name="Nolan M."/>
            <person name="Ohm R."/>
            <person name="Pangilinan J."/>
            <person name="Park H.-J."/>
            <person name="Ramirez L."/>
            <person name="Alfaro M."/>
            <person name="Sun H."/>
            <person name="Tritt A."/>
            <person name="Yoshinaga Y."/>
            <person name="Zwiers L.-H."/>
            <person name="Turgeon B."/>
            <person name="Goodwin S."/>
            <person name="Spatafora J."/>
            <person name="Crous P."/>
            <person name="Grigoriev I."/>
        </authorList>
    </citation>
    <scope>NUCLEOTIDE SEQUENCE</scope>
    <source>
        <strain evidence="4">CBS 260.36</strain>
    </source>
</reference>
<organism evidence="4 5">
    <name type="scientific">Myriangium duriaei CBS 260.36</name>
    <dbReference type="NCBI Taxonomy" id="1168546"/>
    <lineage>
        <taxon>Eukaryota</taxon>
        <taxon>Fungi</taxon>
        <taxon>Dikarya</taxon>
        <taxon>Ascomycota</taxon>
        <taxon>Pezizomycotina</taxon>
        <taxon>Dothideomycetes</taxon>
        <taxon>Dothideomycetidae</taxon>
        <taxon>Myriangiales</taxon>
        <taxon>Myriangiaceae</taxon>
        <taxon>Myriangium</taxon>
    </lineage>
</organism>
<dbReference type="EMBL" id="ML996083">
    <property type="protein sequence ID" value="KAF2155148.1"/>
    <property type="molecule type" value="Genomic_DNA"/>
</dbReference>
<sequence>MATKQIGSLVWKHAAPIQIFGANTGVGKTVATTLLLKCGLLGRPHYIKPVSTGDAADEDSLHIRKFVPSVNYKTLVSFDIPVSPHLAARHSKIETPYTDNSILTALHDELVKLAALATPKSPIHPLVECAGGVLSPGPSGTLQADLYRPLRLPVLLVADHRLGGIGATISAWESLHLRGYDVVGLIVFQEQVFENYKYFRTYFKTRDVPVYVIPRTPPPTNSDKALDLFSMQRYYEQVVQHGGLLDFTRSLSKKLLARSDRIEHLADRTESNIWHPFLQHTERSRDSILVIDSAYGDYFQSPAPANTRIKTMSTLVPTFDGSASWWTQGLGHGNPDLALAAAHAAGRYGHVMFANASHEPAVELAERLIKGSGPGTKANKVFYTDNGSTGMEVAVKMALKAAARRYGWQPSDDIMVLGLKGSYHGDTIGVMDCSEGNVYNAKVEWYKGRGFWFDFPKVKMSQGKWKVIPPAGLDDVFGDVQEFDTLDDVFDRAKRTEAAEVYRGIIDQILKHLVSQGNKFGALIMEPVILGAGGMLFADPLFQHELWQATQRLDQGPVVQIDAERDGKLDWSGMPVVADEVFTGLYRLGHRSSSHLIGMSPDIVVYAKLLTGGLLPLAATVASKSIFNAFLSKDKADALLHGHSYTAHAMGCSVANKSLRTFGHLERSRWRVFQKRYRGHGTLDEIEETVPHLWSMWSPRFVSELSYRHDVEGVFAVGSVLAIEMKDAEGAGYTSTASIGLRDKLLLGHSNINQNVHCRVLGNVLYFMASLTTEVGTLMAVQCQITTALNGK</sequence>
<evidence type="ECO:0000313" key="5">
    <source>
        <dbReference type="Proteomes" id="UP000799439"/>
    </source>
</evidence>
<dbReference type="GO" id="GO:0030170">
    <property type="term" value="F:pyridoxal phosphate binding"/>
    <property type="evidence" value="ECO:0007669"/>
    <property type="project" value="InterPro"/>
</dbReference>
<dbReference type="AlphaFoldDB" id="A0A9P4J9Y8"/>
<dbReference type="GO" id="GO:0004015">
    <property type="term" value="F:adenosylmethionine-8-amino-7-oxononanoate transaminase activity"/>
    <property type="evidence" value="ECO:0007669"/>
    <property type="project" value="TreeGrafter"/>
</dbReference>
<evidence type="ECO:0000313" key="4">
    <source>
        <dbReference type="EMBL" id="KAF2155148.1"/>
    </source>
</evidence>
<dbReference type="PANTHER" id="PTHR42684:SF3">
    <property type="entry name" value="ADENOSYLMETHIONINE-8-AMINO-7-OXONONANOATE AMINOTRANSFERASE"/>
    <property type="match status" value="1"/>
</dbReference>
<keyword evidence="5" id="KW-1185">Reference proteome</keyword>
<dbReference type="GO" id="GO:0004141">
    <property type="term" value="F:dethiobiotin synthase activity"/>
    <property type="evidence" value="ECO:0007669"/>
    <property type="project" value="InterPro"/>
</dbReference>
<dbReference type="GO" id="GO:0005524">
    <property type="term" value="F:ATP binding"/>
    <property type="evidence" value="ECO:0007669"/>
    <property type="project" value="InterPro"/>
</dbReference>
<keyword evidence="2" id="KW-0032">Aminotransferase</keyword>
<dbReference type="InterPro" id="IPR005814">
    <property type="entry name" value="Aminotrans_3"/>
</dbReference>
<evidence type="ECO:0000256" key="3">
    <source>
        <dbReference type="ARBA" id="ARBA00022679"/>
    </source>
</evidence>
<dbReference type="InterPro" id="IPR015424">
    <property type="entry name" value="PyrdxlP-dep_Trfase"/>
</dbReference>
<proteinExistence type="inferred from homology"/>
<dbReference type="SUPFAM" id="SSF52540">
    <property type="entry name" value="P-loop containing nucleoside triphosphate hydrolases"/>
    <property type="match status" value="1"/>
</dbReference>
<dbReference type="PANTHER" id="PTHR42684">
    <property type="entry name" value="ADENOSYLMETHIONINE-8-AMINO-7-OXONONANOATE AMINOTRANSFERASE"/>
    <property type="match status" value="1"/>
</dbReference>
<dbReference type="SUPFAM" id="SSF53383">
    <property type="entry name" value="PLP-dependent transferases"/>
    <property type="match status" value="1"/>
</dbReference>
<keyword evidence="3 4" id="KW-0808">Transferase</keyword>
<accession>A0A9P4J9Y8</accession>
<comment type="caution">
    <text evidence="4">The sequence shown here is derived from an EMBL/GenBank/DDBJ whole genome shotgun (WGS) entry which is preliminary data.</text>
</comment>
<dbReference type="InterPro" id="IPR027417">
    <property type="entry name" value="P-loop_NTPase"/>
</dbReference>
<gene>
    <name evidence="4" type="ORF">K461DRAFT_253337</name>
</gene>